<reference evidence="1 2" key="1">
    <citation type="journal article" date="2024" name="Curr. Microbiol.">
        <title>Luteibacter sahnii sp. nov., A Novel Yellow-Colored Xanthomonadin Pigment Producing Probiotic Bacterium from Healthy Rice Seed Microbiome.</title>
        <authorList>
            <person name="Jaiswal G."/>
            <person name="Rana R."/>
            <person name="Nayak P.K."/>
            <person name="Chouhan R."/>
            <person name="Gandhi S.G."/>
            <person name="Patel H.K."/>
            <person name="Patil P.B."/>
        </authorList>
    </citation>
    <scope>NUCLEOTIDE SEQUENCE [LARGE SCALE GENOMIC DNA]</scope>
    <source>
        <strain evidence="1 2">PPL201</strain>
    </source>
</reference>
<organism evidence="1 2">
    <name type="scientific">Luteibacter sahnii</name>
    <dbReference type="NCBI Taxonomy" id="3021977"/>
    <lineage>
        <taxon>Bacteria</taxon>
        <taxon>Pseudomonadati</taxon>
        <taxon>Pseudomonadota</taxon>
        <taxon>Gammaproteobacteria</taxon>
        <taxon>Lysobacterales</taxon>
        <taxon>Rhodanobacteraceae</taxon>
        <taxon>Luteibacter</taxon>
    </lineage>
</organism>
<proteinExistence type="predicted"/>
<evidence type="ECO:0000313" key="1">
    <source>
        <dbReference type="EMBL" id="MDF4024672.1"/>
    </source>
</evidence>
<protein>
    <submittedName>
        <fullName evidence="1">Uncharacterized protein</fullName>
    </submittedName>
</protein>
<dbReference type="Proteomes" id="UP001528850">
    <property type="component" value="Unassembled WGS sequence"/>
</dbReference>
<keyword evidence="2" id="KW-1185">Reference proteome</keyword>
<gene>
    <name evidence="1" type="ORF">P3W24_06835</name>
</gene>
<sequence length="117" mass="12761">MTWRSRAEQRHLREQDEARLSEAAEAARMRCGRAARALSSLLADESARSYLTRSGVTRVCGPARPRQAIHGTTDGSTVLEAVVWAGTIAALLSDAAWVGWLAEHHPAELEDLRDAIA</sequence>
<evidence type="ECO:0000313" key="2">
    <source>
        <dbReference type="Proteomes" id="UP001528850"/>
    </source>
</evidence>
<name>A0ABT6BBN6_9GAMM</name>
<accession>A0ABT6BBN6</accession>
<dbReference type="EMBL" id="JARJJS010000001">
    <property type="protein sequence ID" value="MDF4024672.1"/>
    <property type="molecule type" value="Genomic_DNA"/>
</dbReference>
<comment type="caution">
    <text evidence="1">The sequence shown here is derived from an EMBL/GenBank/DDBJ whole genome shotgun (WGS) entry which is preliminary data.</text>
</comment>